<reference evidence="1" key="1">
    <citation type="submission" date="2024-02" db="EMBL/GenBank/DDBJ databases">
        <title>Metagenome Assembled Genome of Zalaria obscura JY119.</title>
        <authorList>
            <person name="Vighnesh L."/>
            <person name="Jagadeeshwari U."/>
            <person name="Venkata Ramana C."/>
            <person name="Sasikala C."/>
        </authorList>
    </citation>
    <scope>NUCLEOTIDE SEQUENCE</scope>
    <source>
        <strain evidence="1">JY119</strain>
    </source>
</reference>
<dbReference type="Proteomes" id="UP001320706">
    <property type="component" value="Unassembled WGS sequence"/>
</dbReference>
<organism evidence="1 2">
    <name type="scientific">Zalaria obscura</name>
    <dbReference type="NCBI Taxonomy" id="2024903"/>
    <lineage>
        <taxon>Eukaryota</taxon>
        <taxon>Fungi</taxon>
        <taxon>Dikarya</taxon>
        <taxon>Ascomycota</taxon>
        <taxon>Pezizomycotina</taxon>
        <taxon>Dothideomycetes</taxon>
        <taxon>Dothideomycetidae</taxon>
        <taxon>Dothideales</taxon>
        <taxon>Zalariaceae</taxon>
        <taxon>Zalaria</taxon>
    </lineage>
</organism>
<comment type="caution">
    <text evidence="1">The sequence shown here is derived from an EMBL/GenBank/DDBJ whole genome shotgun (WGS) entry which is preliminary data.</text>
</comment>
<keyword evidence="2" id="KW-1185">Reference proteome</keyword>
<keyword evidence="1" id="KW-0540">Nuclease</keyword>
<proteinExistence type="predicted"/>
<accession>A0ACC3S8D8</accession>
<dbReference type="EMBL" id="JAMKPW020000041">
    <property type="protein sequence ID" value="KAK8196752.1"/>
    <property type="molecule type" value="Genomic_DNA"/>
</dbReference>
<keyword evidence="1" id="KW-0378">Hydrolase</keyword>
<gene>
    <name evidence="1" type="primary">RAD10</name>
    <name evidence="1" type="ORF">M8818_006919</name>
</gene>
<sequence length="405" mass="43848">MDDDFGDDADFAAVAAAVDRTPAPKPSVTASDSGGASASRTGTSTEGAPKKVQQPKPQVLANRATISSILVSPRQKGNPILNNIKDVPWEYSDIEGADYVLGATTCALFLSLKYHRLHPEYIYSRIRQLGQKYSLRIVLVMVDIVNHEESLKELSKTSLINNVTLILAWSAQEAGRYLDKFKSLEKAAPTAIKAQQATSYSDKLVEFVTVPRSINKTDAVGLVSNFGSIRTAVNARPEEIALVAGWGEKKVIRWCQTVREPFRIQRAAKRGLTRENTEATPRSLTRENTSATPALSRGATQAEERLDAQVAARLGVGPEMAMSADPIGGASNGTPDAERRSEVRIADDWKPGEDEEEVFAEFMGAPSAASEPKVPAPVAESKKRKPADEDLSEGVMAALSKLRKT</sequence>
<evidence type="ECO:0000313" key="1">
    <source>
        <dbReference type="EMBL" id="KAK8196752.1"/>
    </source>
</evidence>
<protein>
    <submittedName>
        <fullName evidence="1">SsDNA endonuclease and repair protein rad10</fullName>
    </submittedName>
</protein>
<name>A0ACC3S8D8_9PEZI</name>
<evidence type="ECO:0000313" key="2">
    <source>
        <dbReference type="Proteomes" id="UP001320706"/>
    </source>
</evidence>
<keyword evidence="1" id="KW-0255">Endonuclease</keyword>